<protein>
    <submittedName>
        <fullName evidence="1">Uncharacterized protein</fullName>
    </submittedName>
</protein>
<comment type="caution">
    <text evidence="1">The sequence shown here is derived from an EMBL/GenBank/DDBJ whole genome shotgun (WGS) entry which is preliminary data.</text>
</comment>
<evidence type="ECO:0000313" key="1">
    <source>
        <dbReference type="EMBL" id="KAJ0176033.1"/>
    </source>
</evidence>
<evidence type="ECO:0000313" key="2">
    <source>
        <dbReference type="Proteomes" id="UP000824533"/>
    </source>
</evidence>
<sequence length="342" mass="38166">MAIKNKKRNVSTAATPSTFCVDFCNIRGLHSNLNAVHHHLETVKPALLFLTETQISPPDDTSYLEYPGYSLEHAFVSKAGVCMYVRSDICCRRLGSLEDRDLSILWTRVDCSGHTRFCACLYRSHSGDSEADRLFGHVQETTDSLLQQHPSAEVLVLGDFNAHHKEWLGSRTTDHAGKCAANLALAYGLTQMVSNPTRIPDIETHTPSLLDLLLTTHPEGYQVSVEAPLGSSDHCLVRCVVPVVENGRPRPSGTRHVWHYKSADWDGLREFYASFPWLQICFSSDDPSICADAIADTILSGMHCFIPNSVIFCYYVSVAWLCCGCHNCKPSIRHFIYISVFI</sequence>
<dbReference type="EMBL" id="CM034400">
    <property type="protein sequence ID" value="KAJ0176033.1"/>
    <property type="molecule type" value="Genomic_DNA"/>
</dbReference>
<name>A0ACC1CWK4_9NEOP</name>
<organism evidence="1 2">
    <name type="scientific">Dendrolimus kikuchii</name>
    <dbReference type="NCBI Taxonomy" id="765133"/>
    <lineage>
        <taxon>Eukaryota</taxon>
        <taxon>Metazoa</taxon>
        <taxon>Ecdysozoa</taxon>
        <taxon>Arthropoda</taxon>
        <taxon>Hexapoda</taxon>
        <taxon>Insecta</taxon>
        <taxon>Pterygota</taxon>
        <taxon>Neoptera</taxon>
        <taxon>Endopterygota</taxon>
        <taxon>Lepidoptera</taxon>
        <taxon>Glossata</taxon>
        <taxon>Ditrysia</taxon>
        <taxon>Bombycoidea</taxon>
        <taxon>Lasiocampidae</taxon>
        <taxon>Dendrolimus</taxon>
    </lineage>
</organism>
<keyword evidence="2" id="KW-1185">Reference proteome</keyword>
<proteinExistence type="predicted"/>
<gene>
    <name evidence="1" type="ORF">K1T71_008207</name>
</gene>
<accession>A0ACC1CWK4</accession>
<dbReference type="Proteomes" id="UP000824533">
    <property type="component" value="Linkage Group LG14"/>
</dbReference>
<reference evidence="1 2" key="1">
    <citation type="journal article" date="2021" name="Front. Genet.">
        <title>Chromosome-Level Genome Assembly Reveals Significant Gene Expansion in the Toll and IMD Signaling Pathways of Dendrolimus kikuchii.</title>
        <authorList>
            <person name="Zhou J."/>
            <person name="Wu P."/>
            <person name="Xiong Z."/>
            <person name="Liu N."/>
            <person name="Zhao N."/>
            <person name="Ji M."/>
            <person name="Qiu Y."/>
            <person name="Yang B."/>
        </authorList>
    </citation>
    <scope>NUCLEOTIDE SEQUENCE [LARGE SCALE GENOMIC DNA]</scope>
    <source>
        <strain evidence="1">Ann1</strain>
    </source>
</reference>